<dbReference type="InterPro" id="IPR013289">
    <property type="entry name" value="CBFA2T1/2/3"/>
</dbReference>
<dbReference type="Ensembl" id="ENSMGAT00000037272.1">
    <property type="protein sequence ID" value="ENSMGAP00000021955.1"/>
    <property type="gene ID" value="ENSMGAG00000018527.1"/>
</dbReference>
<dbReference type="Gene3D" id="6.10.250.230">
    <property type="match status" value="1"/>
</dbReference>
<feature type="domain" description="NHR2-like" evidence="2">
    <location>
        <begin position="8"/>
        <end position="74"/>
    </location>
</feature>
<keyword evidence="4" id="KW-1185">Reference proteome</keyword>
<sequence>PAVHGARQEEVIDHRLTDREWAEEWKHLNNLLNCIMDMVEKTRRSLTVLRRCQEADREELNHWIRRYSDAEDMKKGSPPSARPHNSSSSSEAPQLGIGLGGCTLSGMLVPFPQHQVGTEGWLLLTCPLLTLLLCRCAPGFCTAAALRVHA</sequence>
<name>A0A803XR09_MELGA</name>
<evidence type="ECO:0000313" key="3">
    <source>
        <dbReference type="Ensembl" id="ENSMGAP00000021955.1"/>
    </source>
</evidence>
<accession>A0A803XR09</accession>
<dbReference type="InterPro" id="IPR014896">
    <property type="entry name" value="NHR2"/>
</dbReference>
<dbReference type="InParanoid" id="A0A803XR09"/>
<feature type="region of interest" description="Disordered" evidence="1">
    <location>
        <begin position="68"/>
        <end position="93"/>
    </location>
</feature>
<organism evidence="3 4">
    <name type="scientific">Meleagris gallopavo</name>
    <name type="common">Wild turkey</name>
    <dbReference type="NCBI Taxonomy" id="9103"/>
    <lineage>
        <taxon>Eukaryota</taxon>
        <taxon>Metazoa</taxon>
        <taxon>Chordata</taxon>
        <taxon>Craniata</taxon>
        <taxon>Vertebrata</taxon>
        <taxon>Euteleostomi</taxon>
        <taxon>Archelosauria</taxon>
        <taxon>Archosauria</taxon>
        <taxon>Dinosauria</taxon>
        <taxon>Saurischia</taxon>
        <taxon>Theropoda</taxon>
        <taxon>Coelurosauria</taxon>
        <taxon>Aves</taxon>
        <taxon>Neognathae</taxon>
        <taxon>Galloanserae</taxon>
        <taxon>Galliformes</taxon>
        <taxon>Phasianidae</taxon>
        <taxon>Meleagridinae</taxon>
        <taxon>Meleagris</taxon>
    </lineage>
</organism>
<reference evidence="3 4" key="1">
    <citation type="journal article" date="2010" name="PLoS Biol.">
        <title>Multi-platform next-generation sequencing of the domestic turkey (Meleagris gallopavo): genome assembly and analysis.</title>
        <authorList>
            <person name="Dalloul R.A."/>
            <person name="Long J.A."/>
            <person name="Zimin A.V."/>
            <person name="Aslam L."/>
            <person name="Beal K."/>
            <person name="Blomberg L.A."/>
            <person name="Bouffard P."/>
            <person name="Burt D.W."/>
            <person name="Crasta O."/>
            <person name="Crooijmans R.P."/>
            <person name="Cooper K."/>
            <person name="Coulombe R.A."/>
            <person name="De S."/>
            <person name="Delany M.E."/>
            <person name="Dodgson J.B."/>
            <person name="Dong J.J."/>
            <person name="Evans C."/>
            <person name="Frederickson K.M."/>
            <person name="Flicek P."/>
            <person name="Florea L."/>
            <person name="Folkerts O."/>
            <person name="Groenen M.A."/>
            <person name="Harkins T.T."/>
            <person name="Herrero J."/>
            <person name="Hoffmann S."/>
            <person name="Megens H.J."/>
            <person name="Jiang A."/>
            <person name="de Jong P."/>
            <person name="Kaiser P."/>
            <person name="Kim H."/>
            <person name="Kim K.W."/>
            <person name="Kim S."/>
            <person name="Langenberger D."/>
            <person name="Lee M.K."/>
            <person name="Lee T."/>
            <person name="Mane S."/>
            <person name="Marcais G."/>
            <person name="Marz M."/>
            <person name="McElroy A.P."/>
            <person name="Modise T."/>
            <person name="Nefedov M."/>
            <person name="Notredame C."/>
            <person name="Paton I.R."/>
            <person name="Payne W.S."/>
            <person name="Pertea G."/>
            <person name="Prickett D."/>
            <person name="Puiu D."/>
            <person name="Qioa D."/>
            <person name="Raineri E."/>
            <person name="Ruffier M."/>
            <person name="Salzberg S.L."/>
            <person name="Schatz M.C."/>
            <person name="Scheuring C."/>
            <person name="Schmidt C.J."/>
            <person name="Schroeder S."/>
            <person name="Searle S.M."/>
            <person name="Smith E.J."/>
            <person name="Smith J."/>
            <person name="Sonstegard T.S."/>
            <person name="Stadler P.F."/>
            <person name="Tafer H."/>
            <person name="Tu Z.J."/>
            <person name="Van Tassell C.P."/>
            <person name="Vilella A.J."/>
            <person name="Williams K.P."/>
            <person name="Yorke J.A."/>
            <person name="Zhang L."/>
            <person name="Zhang H.B."/>
            <person name="Zhang X."/>
            <person name="Zhang Y."/>
            <person name="Reed K.M."/>
        </authorList>
    </citation>
    <scope>NUCLEOTIDE SEQUENCE [LARGE SCALE GENOMIC DNA]</scope>
</reference>
<dbReference type="Pfam" id="PF08788">
    <property type="entry name" value="NHR2"/>
    <property type="match status" value="1"/>
</dbReference>
<proteinExistence type="predicted"/>
<evidence type="ECO:0000313" key="4">
    <source>
        <dbReference type="Proteomes" id="UP000001645"/>
    </source>
</evidence>
<dbReference type="GeneTree" id="ENSGT00950000183176"/>
<evidence type="ECO:0000256" key="1">
    <source>
        <dbReference type="SAM" id="MobiDB-lite"/>
    </source>
</evidence>
<protein>
    <recommendedName>
        <fullName evidence="2">NHR2-like domain-containing protein</fullName>
    </recommendedName>
</protein>
<reference evidence="3" key="2">
    <citation type="submission" date="2025-08" db="UniProtKB">
        <authorList>
            <consortium name="Ensembl"/>
        </authorList>
    </citation>
    <scope>IDENTIFICATION</scope>
</reference>
<dbReference type="AlphaFoldDB" id="A0A803XR09"/>
<feature type="compositionally biased region" description="Low complexity" evidence="1">
    <location>
        <begin position="77"/>
        <end position="93"/>
    </location>
</feature>
<dbReference type="GO" id="GO:0005634">
    <property type="term" value="C:nucleus"/>
    <property type="evidence" value="ECO:0007669"/>
    <property type="project" value="TreeGrafter"/>
</dbReference>
<dbReference type="PANTHER" id="PTHR10379:SF6">
    <property type="entry name" value="PROTEIN CBFA2T3"/>
    <property type="match status" value="1"/>
</dbReference>
<evidence type="ECO:0000259" key="2">
    <source>
        <dbReference type="Pfam" id="PF08788"/>
    </source>
</evidence>
<reference evidence="3" key="3">
    <citation type="submission" date="2025-09" db="UniProtKB">
        <authorList>
            <consortium name="Ensembl"/>
        </authorList>
    </citation>
    <scope>IDENTIFICATION</scope>
</reference>
<dbReference type="Proteomes" id="UP000001645">
    <property type="component" value="Chromosome 13"/>
</dbReference>
<dbReference type="PANTHER" id="PTHR10379">
    <property type="entry name" value="MTG8 ETO EIGHT TWENTY ONE PROTEIN"/>
    <property type="match status" value="1"/>
</dbReference>
<dbReference type="GO" id="GO:0003714">
    <property type="term" value="F:transcription corepressor activity"/>
    <property type="evidence" value="ECO:0007669"/>
    <property type="project" value="InterPro"/>
</dbReference>